<evidence type="ECO:0000256" key="3">
    <source>
        <dbReference type="ARBA" id="ARBA00022448"/>
    </source>
</evidence>
<feature type="signal peptide" evidence="11">
    <location>
        <begin position="1"/>
        <end position="23"/>
    </location>
</feature>
<evidence type="ECO:0000256" key="4">
    <source>
        <dbReference type="ARBA" id="ARBA00022452"/>
    </source>
</evidence>
<dbReference type="Pfam" id="PF13609">
    <property type="entry name" value="Porin_4"/>
    <property type="match status" value="1"/>
</dbReference>
<sequence>MLATKRSYLLAIGVLAGSPAASALEFYGEINMSRQEITEDGETYSDIRSNGSAIGVMEERALNRGVSAEFLLEYEIMPNQPVASSGGSYEQDPLTLSAGYVGLIGSAGKLKIGYFATPLNILGEDIDHFTDLRGDKARYITTGDVDISNAFMYTSPEWRGLTARISHVSYESSPDEESMEDERSNGVSVSVSYEYGDMFTGIAYDSEVEGEEIDHFRAVARYPLGPVNIGVLWERRKDNNADNTTSGWLASATAPVTENVSLQFQHGRSDNVAEGGRTTSLGAAYDLGNDVSLYVFATDNTSDDTSGELGDESEYGLGISYVF</sequence>
<evidence type="ECO:0000256" key="5">
    <source>
        <dbReference type="ARBA" id="ARBA00022692"/>
    </source>
</evidence>
<dbReference type="CDD" id="cd00342">
    <property type="entry name" value="gram_neg_porins"/>
    <property type="match status" value="1"/>
</dbReference>
<keyword evidence="14" id="KW-1185">Reference proteome</keyword>
<evidence type="ECO:0000256" key="1">
    <source>
        <dbReference type="ARBA" id="ARBA00004571"/>
    </source>
</evidence>
<keyword evidence="6 11" id="KW-0732">Signal</keyword>
<evidence type="ECO:0000256" key="7">
    <source>
        <dbReference type="ARBA" id="ARBA00023065"/>
    </source>
</evidence>
<reference evidence="13 14" key="1">
    <citation type="submission" date="2024-04" db="EMBL/GenBank/DDBJ databases">
        <title>Draft genome sequence of Thalassolituus maritimus NBRC 116585.</title>
        <authorList>
            <person name="Miyakawa T."/>
            <person name="Kusuya Y."/>
            <person name="Miura T."/>
        </authorList>
    </citation>
    <scope>NUCLEOTIDE SEQUENCE [LARGE SCALE GENOMIC DNA]</scope>
    <source>
        <strain evidence="13 14">5NW40-0001</strain>
    </source>
</reference>
<dbReference type="Proteomes" id="UP001481413">
    <property type="component" value="Unassembled WGS sequence"/>
</dbReference>
<dbReference type="EMBL" id="BAABWH010000002">
    <property type="protein sequence ID" value="GAA6144791.1"/>
    <property type="molecule type" value="Genomic_DNA"/>
</dbReference>
<dbReference type="InterPro" id="IPR023614">
    <property type="entry name" value="Porin_dom_sf"/>
</dbReference>
<dbReference type="InterPro" id="IPR050298">
    <property type="entry name" value="Gram-neg_bact_OMP"/>
</dbReference>
<evidence type="ECO:0000256" key="10">
    <source>
        <dbReference type="ARBA" id="ARBA00023237"/>
    </source>
</evidence>
<organism evidence="13 14">
    <name type="scientific">Thalassolituus maritimus</name>
    <dbReference type="NCBI Taxonomy" id="484498"/>
    <lineage>
        <taxon>Bacteria</taxon>
        <taxon>Pseudomonadati</taxon>
        <taxon>Pseudomonadota</taxon>
        <taxon>Gammaproteobacteria</taxon>
        <taxon>Oceanospirillales</taxon>
        <taxon>Oceanospirillaceae</taxon>
        <taxon>Thalassolituus</taxon>
    </lineage>
</organism>
<keyword evidence="9" id="KW-0472">Membrane</keyword>
<comment type="caution">
    <text evidence="13">The sequence shown here is derived from an EMBL/GenBank/DDBJ whole genome shotgun (WGS) entry which is preliminary data.</text>
</comment>
<evidence type="ECO:0000313" key="13">
    <source>
        <dbReference type="EMBL" id="GAA6144791.1"/>
    </source>
</evidence>
<evidence type="ECO:0000256" key="9">
    <source>
        <dbReference type="ARBA" id="ARBA00023136"/>
    </source>
</evidence>
<dbReference type="SUPFAM" id="SSF56935">
    <property type="entry name" value="Porins"/>
    <property type="match status" value="1"/>
</dbReference>
<keyword evidence="5" id="KW-0812">Transmembrane</keyword>
<accession>A0ABP9ZXC9</accession>
<gene>
    <name evidence="13" type="ORF">NBRC116585_09080</name>
</gene>
<dbReference type="RefSeq" id="WP_353293733.1">
    <property type="nucleotide sequence ID" value="NZ_BAABWH010000002.1"/>
</dbReference>
<evidence type="ECO:0000256" key="11">
    <source>
        <dbReference type="SAM" id="SignalP"/>
    </source>
</evidence>
<proteinExistence type="predicted"/>
<feature type="domain" description="Porin" evidence="12">
    <location>
        <begin position="11"/>
        <end position="304"/>
    </location>
</feature>
<evidence type="ECO:0000259" key="12">
    <source>
        <dbReference type="Pfam" id="PF13609"/>
    </source>
</evidence>
<keyword evidence="4" id="KW-1134">Transmembrane beta strand</keyword>
<keyword evidence="10" id="KW-0998">Cell outer membrane</keyword>
<name>A0ABP9ZXC9_9GAMM</name>
<keyword evidence="8" id="KW-0626">Porin</keyword>
<evidence type="ECO:0000256" key="2">
    <source>
        <dbReference type="ARBA" id="ARBA00011233"/>
    </source>
</evidence>
<keyword evidence="3" id="KW-0813">Transport</keyword>
<feature type="chain" id="PRO_5045159358" description="Porin domain-containing protein" evidence="11">
    <location>
        <begin position="24"/>
        <end position="323"/>
    </location>
</feature>
<dbReference type="PANTHER" id="PTHR34501:SF9">
    <property type="entry name" value="MAJOR OUTER MEMBRANE PROTEIN P.IA"/>
    <property type="match status" value="1"/>
</dbReference>
<dbReference type="InterPro" id="IPR033900">
    <property type="entry name" value="Gram_neg_porin_domain"/>
</dbReference>
<evidence type="ECO:0000313" key="14">
    <source>
        <dbReference type="Proteomes" id="UP001481413"/>
    </source>
</evidence>
<comment type="subunit">
    <text evidence="2">Homotrimer.</text>
</comment>
<evidence type="ECO:0000256" key="8">
    <source>
        <dbReference type="ARBA" id="ARBA00023114"/>
    </source>
</evidence>
<dbReference type="PANTHER" id="PTHR34501">
    <property type="entry name" value="PROTEIN YDDL-RELATED"/>
    <property type="match status" value="1"/>
</dbReference>
<protein>
    <recommendedName>
        <fullName evidence="12">Porin domain-containing protein</fullName>
    </recommendedName>
</protein>
<keyword evidence="7" id="KW-0406">Ion transport</keyword>
<comment type="subcellular location">
    <subcellularLocation>
        <location evidence="1">Cell outer membrane</location>
        <topology evidence="1">Multi-pass membrane protein</topology>
    </subcellularLocation>
</comment>
<evidence type="ECO:0000256" key="6">
    <source>
        <dbReference type="ARBA" id="ARBA00022729"/>
    </source>
</evidence>
<dbReference type="Gene3D" id="2.40.160.10">
    <property type="entry name" value="Porin"/>
    <property type="match status" value="1"/>
</dbReference>